<dbReference type="GO" id="GO:0043565">
    <property type="term" value="F:sequence-specific DNA binding"/>
    <property type="evidence" value="ECO:0007669"/>
    <property type="project" value="TreeGrafter"/>
</dbReference>
<dbReference type="InterPro" id="IPR005119">
    <property type="entry name" value="LysR_subst-bd"/>
</dbReference>
<dbReference type="InterPro" id="IPR058163">
    <property type="entry name" value="LysR-type_TF_proteobact-type"/>
</dbReference>
<gene>
    <name evidence="3" type="ORF">SAMN05444003_1710</name>
</gene>
<dbReference type="RefSeq" id="WP_072900526.1">
    <property type="nucleotide sequence ID" value="NZ_FQXB01000002.1"/>
</dbReference>
<dbReference type="PANTHER" id="PTHR30537:SF3">
    <property type="entry name" value="TRANSCRIPTIONAL REGULATORY PROTEIN"/>
    <property type="match status" value="1"/>
</dbReference>
<accession>A0A1M5PLD0</accession>
<proteinExistence type="inferred from homology"/>
<dbReference type="EMBL" id="FQXB01000002">
    <property type="protein sequence ID" value="SHH02552.1"/>
    <property type="molecule type" value="Genomic_DNA"/>
</dbReference>
<sequence length="161" mass="18039">MSDLTRRDADIAIRHVRPQQPDLIAKRLDDLDIGFFASRDYLSSLGRMKAPEDFGVAQFIGYGSAERLVPQLKAMGIPATKDNFVAVSDNGPVMFELIRQGGGIGPLSVKLAKRNPELVRILPDVAIAKLETWLVTHRELHTSRRIRYTFDHLAAELFRNG</sequence>
<dbReference type="STRING" id="1508389.SAMN05444003_1710"/>
<keyword evidence="4" id="KW-1185">Reference proteome</keyword>
<evidence type="ECO:0000259" key="2">
    <source>
        <dbReference type="Pfam" id="PF03466"/>
    </source>
</evidence>
<dbReference type="OrthoDB" id="9798121at2"/>
<feature type="domain" description="LysR substrate-binding" evidence="2">
    <location>
        <begin position="4"/>
        <end position="156"/>
    </location>
</feature>
<evidence type="ECO:0000313" key="4">
    <source>
        <dbReference type="Proteomes" id="UP000184074"/>
    </source>
</evidence>
<dbReference type="Proteomes" id="UP000184074">
    <property type="component" value="Unassembled WGS sequence"/>
</dbReference>
<organism evidence="3 4">
    <name type="scientific">Cognatiyoonia sediminum</name>
    <dbReference type="NCBI Taxonomy" id="1508389"/>
    <lineage>
        <taxon>Bacteria</taxon>
        <taxon>Pseudomonadati</taxon>
        <taxon>Pseudomonadota</taxon>
        <taxon>Alphaproteobacteria</taxon>
        <taxon>Rhodobacterales</taxon>
        <taxon>Paracoccaceae</taxon>
        <taxon>Cognatiyoonia</taxon>
    </lineage>
</organism>
<reference evidence="3 4" key="1">
    <citation type="submission" date="2016-11" db="EMBL/GenBank/DDBJ databases">
        <authorList>
            <person name="Jaros S."/>
            <person name="Januszkiewicz K."/>
            <person name="Wedrychowicz H."/>
        </authorList>
    </citation>
    <scope>NUCLEOTIDE SEQUENCE [LARGE SCALE GENOMIC DNA]</scope>
    <source>
        <strain evidence="3 4">DSM 28715</strain>
    </source>
</reference>
<dbReference type="PANTHER" id="PTHR30537">
    <property type="entry name" value="HTH-TYPE TRANSCRIPTIONAL REGULATOR"/>
    <property type="match status" value="1"/>
</dbReference>
<name>A0A1M5PLD0_9RHOB</name>
<evidence type="ECO:0000313" key="3">
    <source>
        <dbReference type="EMBL" id="SHH02552.1"/>
    </source>
</evidence>
<dbReference type="SUPFAM" id="SSF53850">
    <property type="entry name" value="Periplasmic binding protein-like II"/>
    <property type="match status" value="1"/>
</dbReference>
<evidence type="ECO:0000256" key="1">
    <source>
        <dbReference type="ARBA" id="ARBA00009437"/>
    </source>
</evidence>
<dbReference type="GO" id="GO:0003700">
    <property type="term" value="F:DNA-binding transcription factor activity"/>
    <property type="evidence" value="ECO:0007669"/>
    <property type="project" value="TreeGrafter"/>
</dbReference>
<dbReference type="Gene3D" id="3.40.190.290">
    <property type="match status" value="1"/>
</dbReference>
<dbReference type="GO" id="GO:0006351">
    <property type="term" value="P:DNA-templated transcription"/>
    <property type="evidence" value="ECO:0007669"/>
    <property type="project" value="TreeGrafter"/>
</dbReference>
<dbReference type="AlphaFoldDB" id="A0A1M5PLD0"/>
<dbReference type="Pfam" id="PF03466">
    <property type="entry name" value="LysR_substrate"/>
    <property type="match status" value="1"/>
</dbReference>
<protein>
    <submittedName>
        <fullName evidence="3">LysR substrate binding domain-containing protein</fullName>
    </submittedName>
</protein>
<comment type="similarity">
    <text evidence="1">Belongs to the LysR transcriptional regulatory family.</text>
</comment>